<dbReference type="SMART" id="SM00238">
    <property type="entry name" value="BIR"/>
    <property type="match status" value="2"/>
</dbReference>
<sequence length="261" mass="30807">MNSYSVKCKSLRYESERLLTFINWPFGSLAKSLAWNGFYRKCPDDLVCYFCGICINVEDYSSLIEKGSGYINMKNIHYRSCPFIYGNSSMNVTREQEILISEMMRRYCKRYAKRTRTLYKTPKKRFLSFTNFPNRYCNVNRMAESGFYFTGELDAVRCFSCQIDIYGWQHNDDPISVHAQWSPDCEYIQAIVDDNFIDSVRDKRYDTLIDPNVYQTLKDCGIPDYIIRHAHRKHIIQSGELFTDAVQCLSVIEKLYNFKDK</sequence>
<reference evidence="1" key="1">
    <citation type="submission" date="2022-10" db="EMBL/GenBank/DDBJ databases">
        <title>Genome sequences of endogenous nimaviruses in decapod crustaceans.</title>
        <authorList>
            <person name="Kawato S."/>
            <person name="Nozaki R."/>
            <person name="Kondo H."/>
            <person name="Hirono I."/>
        </authorList>
    </citation>
    <scope>NUCLEOTIDE SEQUENCE</scope>
    <source>
        <strain evidence="1">Mikawa2016</strain>
    </source>
</reference>
<dbReference type="PROSITE" id="PS01282">
    <property type="entry name" value="BIR_REPEAT_1"/>
    <property type="match status" value="1"/>
</dbReference>
<protein>
    <submittedName>
        <fullName evidence="1">Baculoviral IAP repeat-containing protein</fullName>
    </submittedName>
</protein>
<dbReference type="PANTHER" id="PTHR10044">
    <property type="entry name" value="INHIBITOR OF APOPTOSIS"/>
    <property type="match status" value="1"/>
</dbReference>
<dbReference type="Pfam" id="PF00653">
    <property type="entry name" value="BIR"/>
    <property type="match status" value="1"/>
</dbReference>
<dbReference type="PANTHER" id="PTHR10044:SF139">
    <property type="entry name" value="DEATH-ASSOCIATED INHIBITOR OF APOPTOSIS 2"/>
    <property type="match status" value="1"/>
</dbReference>
<dbReference type="InterPro" id="IPR050784">
    <property type="entry name" value="IAP"/>
</dbReference>
<name>A0A9C7BV22_9VIRU</name>
<proteinExistence type="predicted"/>
<dbReference type="SUPFAM" id="SSF57924">
    <property type="entry name" value="Inhibitor of apoptosis (IAP) repeat"/>
    <property type="match status" value="2"/>
</dbReference>
<dbReference type="EMBL" id="LC738870">
    <property type="protein sequence ID" value="BDT61959.1"/>
    <property type="molecule type" value="Genomic_DNA"/>
</dbReference>
<dbReference type="InterPro" id="IPR001370">
    <property type="entry name" value="BIR_rpt"/>
</dbReference>
<accession>A0A9C7BV22</accession>
<dbReference type="CDD" id="cd00022">
    <property type="entry name" value="BIR"/>
    <property type="match status" value="1"/>
</dbReference>
<evidence type="ECO:0000313" key="1">
    <source>
        <dbReference type="EMBL" id="BDT61959.1"/>
    </source>
</evidence>
<dbReference type="PROSITE" id="PS50143">
    <property type="entry name" value="BIR_REPEAT_2"/>
    <property type="match status" value="2"/>
</dbReference>
<organism evidence="1">
    <name type="scientific">Penaeus monodon majanivirus A</name>
    <dbReference type="NCBI Taxonomy" id="2984271"/>
    <lineage>
        <taxon>Viruses</taxon>
        <taxon>Viruses incertae sedis</taxon>
        <taxon>Naldaviricetes</taxon>
        <taxon>Nimaviridae</taxon>
    </lineage>
</organism>
<dbReference type="GO" id="GO:0051726">
    <property type="term" value="P:regulation of cell cycle"/>
    <property type="evidence" value="ECO:0007669"/>
    <property type="project" value="TreeGrafter"/>
</dbReference>
<dbReference type="Gene3D" id="1.10.1170.10">
    <property type="entry name" value="Inhibitor Of Apoptosis Protein (2mihbC-IAP-1), Chain A"/>
    <property type="match status" value="2"/>
</dbReference>